<protein>
    <submittedName>
        <fullName evidence="1">Uncharacterized protein</fullName>
    </submittedName>
</protein>
<proteinExistence type="predicted"/>
<keyword evidence="2" id="KW-1185">Reference proteome</keyword>
<organism evidence="1 2">
    <name type="scientific">Caulobacter phage CcrSC</name>
    <dbReference type="NCBI Taxonomy" id="2283272"/>
    <lineage>
        <taxon>Viruses</taxon>
        <taxon>Duplodnaviria</taxon>
        <taxon>Heunggongvirae</taxon>
        <taxon>Uroviricota</taxon>
        <taxon>Caudoviricetes</taxon>
        <taxon>Jeanschmidtviridae</taxon>
        <taxon>Bertelyvirus</taxon>
        <taxon>Bertelyvirus SC</taxon>
    </lineage>
</organism>
<name>A0A385EDK8_9CAUD</name>
<reference evidence="1" key="1">
    <citation type="submission" date="2018-07" db="EMBL/GenBank/DDBJ databases">
        <authorList>
            <person name="Wilson K.M."/>
            <person name="Ely B."/>
        </authorList>
    </citation>
    <scope>NUCLEOTIDE SEQUENCE</scope>
</reference>
<reference evidence="1" key="2">
    <citation type="submission" date="2021-07" db="EMBL/GenBank/DDBJ databases">
        <title>Giant CbK-like Caulobacter bacteriophages have genetically divergent genomes.</title>
        <authorList>
            <person name="Wilson K."/>
            <person name="Ely B."/>
        </authorList>
    </citation>
    <scope>NUCLEOTIDE SEQUENCE</scope>
</reference>
<dbReference type="Proteomes" id="UP000259683">
    <property type="component" value="Segment"/>
</dbReference>
<evidence type="ECO:0000313" key="1">
    <source>
        <dbReference type="EMBL" id="AXQ69951.1"/>
    </source>
</evidence>
<sequence>MNASDLVPLRDGDLLTLKGVFRLQDEKPHVDFRCAGAPWLPLLEGVMQQVVSIDHLLHKGDYVSASGQYGHVRQALMANGEIAEPGQRPDAYLVDIERDSYGAFGDKPRPSGLTLVEASKVHLRKRTVALPADKD</sequence>
<gene>
    <name evidence="1" type="ORF">CcrSC_gp369</name>
</gene>
<accession>A0A385EDK8</accession>
<dbReference type="EMBL" id="MH588547">
    <property type="protein sequence ID" value="AXQ69951.1"/>
    <property type="molecule type" value="Genomic_DNA"/>
</dbReference>
<evidence type="ECO:0000313" key="2">
    <source>
        <dbReference type="Proteomes" id="UP000259683"/>
    </source>
</evidence>